<dbReference type="EMBL" id="CP028956">
    <property type="protein sequence ID" value="AWC94701.1"/>
    <property type="molecule type" value="Genomic_DNA"/>
</dbReference>
<evidence type="ECO:0000313" key="4">
    <source>
        <dbReference type="EMBL" id="AWC94701.1"/>
    </source>
</evidence>
<dbReference type="InterPro" id="IPR006431">
    <property type="entry name" value="Phage_tape_meas_C"/>
</dbReference>
<sequence>MADVASLAVALHLNAASFKSEVADAFGTASAGAKKFSRDVGADSARTANDLARVSDEAKRTGNSIAQMGNSGARSGFAQLRSSLTNISAGANVAGSSILSAFIPALERAANDVDRLGSAVSNKRAQDIAAAESAVQMAQAQVKQAGSAKQAAQSQIQLARRMRDEAAARREQAIALDEYYARQARVNKQHGVTVSYAREHAENARVISEANIAEEKAKNKLRAAARSLVDAERNEASGKRNLTSATAGLSAANRELTFAQRASAQAGGLLKNTWAMLGGTLGIGLMAAAGAATYLYSQYKEAEERQKAFNAAIQKGGAGLNNSVYQLRTLANQLGGTADAYKTVTAAATAGFSGSMLREVSEFGVQLEKSGGSADLLITKLSSINEQPLQSLRQLINEGLVFDEATINRIALLERQGKLEEAKEVARNGALNASRELNRQQQEANERHAESVSEIDKRYQFLNNTLRDYSNTAATAHMVSYHMMNMEKLTLQAAELITADRREQQQKEQIKNTREQLDAQLQLNSAYKAGADKHAEKLKLQNAAREQLKSGQMDAKQFEQTMKGIDSLYSSLDKKGHGGSGIPEGQRRAQQLMEQTATLRAQLAENEKLTASESKLIAFEQELVGLAGKKLNAAQKSVMENAGSIRTQLQLNAGLEREIALKGLRKKFDDQNFEIAQRTRAMQQEADNQRLQLMMPTADYDLMLEEQRIADDFRQRRYQLDKEISDKTSQLYKDQTAVLNAEQQKQTDIVRQAAKDKAASEADWQGGLKQGWKDFSDSSGNAFAMMRNASANALNSTSSMFTDFLTTGRANFADFTKSILTDITKMIVQMTIFNALKSGLSGTWLGDAMGIAPNATGGVYTSPGLSAYSNSIVSSPTVFPFAKGGAPNIGLMGEAGSEAIMPLKRGPDGNLGVRAYGGSSAGGTAPVVNIHIDSDGNQQVQASGGLERFGRDIGQYVDQRYRALMDRDTRPGGAVWNLAKGGR</sequence>
<evidence type="ECO:0000313" key="5">
    <source>
        <dbReference type="Proteomes" id="UP000244682"/>
    </source>
</evidence>
<organism evidence="4 5">
    <name type="scientific">Morganella morganii</name>
    <name type="common">Proteus morganii</name>
    <dbReference type="NCBI Taxonomy" id="582"/>
    <lineage>
        <taxon>Bacteria</taxon>
        <taxon>Pseudomonadati</taxon>
        <taxon>Pseudomonadota</taxon>
        <taxon>Gammaproteobacteria</taxon>
        <taxon>Enterobacterales</taxon>
        <taxon>Morganellaceae</taxon>
        <taxon>Morganella</taxon>
    </lineage>
</organism>
<dbReference type="Pfam" id="PF24622">
    <property type="entry name" value="TMP_4"/>
    <property type="match status" value="1"/>
</dbReference>
<keyword evidence="1" id="KW-0175">Coiled coil</keyword>
<dbReference type="RefSeq" id="WP_108656750.1">
    <property type="nucleotide sequence ID" value="NZ_CP028956.1"/>
</dbReference>
<reference evidence="4 5" key="1">
    <citation type="submission" date="2018-04" db="EMBL/GenBank/DDBJ databases">
        <title>Whole genome sequencing of Morganella morganii AR_0133.</title>
        <authorList>
            <person name="Conlan S."/>
            <person name="Thomas P.J."/>
            <person name="Mullikin J."/>
            <person name="Frank K.M."/>
            <person name="Segre J.A."/>
        </authorList>
    </citation>
    <scope>NUCLEOTIDE SEQUENCE [LARGE SCALE GENOMIC DNA]</scope>
    <source>
        <strain evidence="4 5">AR_0133</strain>
    </source>
</reference>
<feature type="coiled-coil region" evidence="1">
    <location>
        <begin position="496"/>
        <end position="523"/>
    </location>
</feature>
<accession>A0AAU8ZN62</accession>
<dbReference type="Pfam" id="PF09718">
    <property type="entry name" value="Tape_meas_lam_C"/>
    <property type="match status" value="1"/>
</dbReference>
<feature type="domain" description="Bacteriophage tail tape measure C-terminal" evidence="3">
    <location>
        <begin position="763"/>
        <end position="836"/>
    </location>
</feature>
<evidence type="ECO:0000259" key="3">
    <source>
        <dbReference type="Pfam" id="PF09718"/>
    </source>
</evidence>
<dbReference type="Proteomes" id="UP000244682">
    <property type="component" value="Chromosome"/>
</dbReference>
<gene>
    <name evidence="4" type="ORF">AM380_14180</name>
</gene>
<feature type="region of interest" description="Disordered" evidence="2">
    <location>
        <begin position="432"/>
        <end position="452"/>
    </location>
</feature>
<dbReference type="NCBIfam" id="TIGR01541">
    <property type="entry name" value="tape_meas_lam_C"/>
    <property type="match status" value="1"/>
</dbReference>
<protein>
    <submittedName>
        <fullName evidence="4">Phage tail tape measure protein</fullName>
    </submittedName>
</protein>
<proteinExistence type="predicted"/>
<name>A0AAU8ZN62_MORMO</name>
<dbReference type="AlphaFoldDB" id="A0AAU8ZN62"/>
<evidence type="ECO:0000256" key="2">
    <source>
        <dbReference type="SAM" id="MobiDB-lite"/>
    </source>
</evidence>
<evidence type="ECO:0000256" key="1">
    <source>
        <dbReference type="SAM" id="Coils"/>
    </source>
</evidence>